<protein>
    <recommendedName>
        <fullName evidence="5">Ketoreductase domain-containing protein</fullName>
    </recommendedName>
</protein>
<evidence type="ECO:0000259" key="5">
    <source>
        <dbReference type="SMART" id="SM00822"/>
    </source>
</evidence>
<dbReference type="Gene3D" id="3.40.50.720">
    <property type="entry name" value="NAD(P)-binding Rossmann-like Domain"/>
    <property type="match status" value="1"/>
</dbReference>
<accession>A0AA39V980</accession>
<feature type="transmembrane region" description="Helical" evidence="4">
    <location>
        <begin position="52"/>
        <end position="68"/>
    </location>
</feature>
<feature type="domain" description="Ketoreductase" evidence="5">
    <location>
        <begin position="88"/>
        <end position="265"/>
    </location>
</feature>
<dbReference type="InterPro" id="IPR002347">
    <property type="entry name" value="SDR_fam"/>
</dbReference>
<keyword evidence="2" id="KW-0560">Oxidoreductase</keyword>
<dbReference type="PANTHER" id="PTHR24322:SF736">
    <property type="entry name" value="RETINOL DEHYDROGENASE 10"/>
    <property type="match status" value="1"/>
</dbReference>
<organism evidence="6 7">
    <name type="scientific">Cladonia borealis</name>
    <dbReference type="NCBI Taxonomy" id="184061"/>
    <lineage>
        <taxon>Eukaryota</taxon>
        <taxon>Fungi</taxon>
        <taxon>Dikarya</taxon>
        <taxon>Ascomycota</taxon>
        <taxon>Pezizomycotina</taxon>
        <taxon>Lecanoromycetes</taxon>
        <taxon>OSLEUM clade</taxon>
        <taxon>Lecanoromycetidae</taxon>
        <taxon>Lecanorales</taxon>
        <taxon>Lecanorineae</taxon>
        <taxon>Cladoniaceae</taxon>
        <taxon>Cladonia</taxon>
    </lineage>
</organism>
<dbReference type="PANTHER" id="PTHR24322">
    <property type="entry name" value="PKSB"/>
    <property type="match status" value="1"/>
</dbReference>
<keyword evidence="4" id="KW-0472">Membrane</keyword>
<proteinExistence type="inferred from homology"/>
<dbReference type="EMBL" id="JAFEKC020000005">
    <property type="protein sequence ID" value="KAK0514665.1"/>
    <property type="molecule type" value="Genomic_DNA"/>
</dbReference>
<evidence type="ECO:0000256" key="4">
    <source>
        <dbReference type="SAM" id="Phobius"/>
    </source>
</evidence>
<evidence type="ECO:0000256" key="3">
    <source>
        <dbReference type="RuleBase" id="RU000363"/>
    </source>
</evidence>
<gene>
    <name evidence="6" type="ORF">JMJ35_003282</name>
</gene>
<evidence type="ECO:0000256" key="1">
    <source>
        <dbReference type="ARBA" id="ARBA00006484"/>
    </source>
</evidence>
<keyword evidence="4" id="KW-1133">Transmembrane helix</keyword>
<dbReference type="SUPFAM" id="SSF51735">
    <property type="entry name" value="NAD(P)-binding Rossmann-fold domains"/>
    <property type="match status" value="1"/>
</dbReference>
<evidence type="ECO:0000313" key="7">
    <source>
        <dbReference type="Proteomes" id="UP001166286"/>
    </source>
</evidence>
<dbReference type="Pfam" id="PF00106">
    <property type="entry name" value="adh_short"/>
    <property type="match status" value="1"/>
</dbReference>
<dbReference type="SMART" id="SM00822">
    <property type="entry name" value="PKS_KR"/>
    <property type="match status" value="1"/>
</dbReference>
<evidence type="ECO:0000256" key="2">
    <source>
        <dbReference type="ARBA" id="ARBA00023002"/>
    </source>
</evidence>
<sequence>MESALSSPPWHSHLTLDLLLHVLSVTIFHPFLAALIPLCLRAIATPYNSPSFILTAAFAICVSLYRVLDDVNKRIAYGAPREINWEDEVVVITGGVGGLGGCLAEIFALRGVEVAVLDIAASNEDGEEKEGMNSYRCDVGNYEELERVWGHLVEELGTPTILINNAAVVNGKPFMEMRKEDVERTFGTNSIAQYHLTRLFLEPLLKAQKGGTLVTVSSVLAHLGASNLSAYTASKAALIAYHNSVTAELADMAPQIKTILVAPGQLDTQLFKNVRLRGWLQNFFGPVVAAGEVAVRIVEMIDKGEGGLVCLPAYARYIAWLGVLPVGVQRVLRGWSGVDGAFVVEKEDVGEGGKSPERQGKKGEG</sequence>
<comment type="similarity">
    <text evidence="1 3">Belongs to the short-chain dehydrogenases/reductases (SDR) family.</text>
</comment>
<dbReference type="InterPro" id="IPR057326">
    <property type="entry name" value="KR_dom"/>
</dbReference>
<comment type="caution">
    <text evidence="6">The sequence shown here is derived from an EMBL/GenBank/DDBJ whole genome shotgun (WGS) entry which is preliminary data.</text>
</comment>
<keyword evidence="7" id="KW-1185">Reference proteome</keyword>
<dbReference type="PRINTS" id="PR00080">
    <property type="entry name" value="SDRFAMILY"/>
</dbReference>
<dbReference type="InterPro" id="IPR036291">
    <property type="entry name" value="NAD(P)-bd_dom_sf"/>
</dbReference>
<reference evidence="6" key="1">
    <citation type="submission" date="2023-03" db="EMBL/GenBank/DDBJ databases">
        <title>Complete genome of Cladonia borealis.</title>
        <authorList>
            <person name="Park H."/>
        </authorList>
    </citation>
    <scope>NUCLEOTIDE SEQUENCE</scope>
    <source>
        <strain evidence="6">ANT050790</strain>
    </source>
</reference>
<dbReference type="Proteomes" id="UP001166286">
    <property type="component" value="Unassembled WGS sequence"/>
</dbReference>
<feature type="transmembrane region" description="Helical" evidence="4">
    <location>
        <begin position="20"/>
        <end position="40"/>
    </location>
</feature>
<dbReference type="GO" id="GO:0016616">
    <property type="term" value="F:oxidoreductase activity, acting on the CH-OH group of donors, NAD or NADP as acceptor"/>
    <property type="evidence" value="ECO:0007669"/>
    <property type="project" value="TreeGrafter"/>
</dbReference>
<keyword evidence="4" id="KW-0812">Transmembrane</keyword>
<name>A0AA39V980_9LECA</name>
<evidence type="ECO:0000313" key="6">
    <source>
        <dbReference type="EMBL" id="KAK0514665.1"/>
    </source>
</evidence>
<dbReference type="AlphaFoldDB" id="A0AA39V980"/>
<dbReference type="PRINTS" id="PR00081">
    <property type="entry name" value="GDHRDH"/>
</dbReference>